<dbReference type="PANTHER" id="PTHR41814">
    <property type="entry name" value="EXPRESSED PROTEIN"/>
    <property type="match status" value="1"/>
</dbReference>
<protein>
    <recommendedName>
        <fullName evidence="2">Thiolase-like protein type 1 additional C-terminal domain-containing protein</fullName>
    </recommendedName>
</protein>
<dbReference type="InterPro" id="IPR010905">
    <property type="entry name" value="Glyco_hydro_88"/>
</dbReference>
<dbReference type="InterPro" id="IPR016039">
    <property type="entry name" value="Thiolase-like"/>
</dbReference>
<keyword evidence="1" id="KW-0378">Hydrolase</keyword>
<gene>
    <name evidence="3" type="ORF">GT037_007106</name>
</gene>
<keyword evidence="4" id="KW-1185">Reference proteome</keyword>
<accession>A0A8H7B2V4</accession>
<dbReference type="Proteomes" id="UP000596902">
    <property type="component" value="Unassembled WGS sequence"/>
</dbReference>
<evidence type="ECO:0000259" key="2">
    <source>
        <dbReference type="Pfam" id="PF18313"/>
    </source>
</evidence>
<dbReference type="Pfam" id="PF07470">
    <property type="entry name" value="Glyco_hydro_88"/>
    <property type="match status" value="1"/>
</dbReference>
<proteinExistence type="predicted"/>
<name>A0A8H7B2V4_9PLEO</name>
<dbReference type="EMBL" id="JAAABM010000009">
    <property type="protein sequence ID" value="KAF7675343.1"/>
    <property type="molecule type" value="Genomic_DNA"/>
</dbReference>
<dbReference type="Gene3D" id="2.40.50.840">
    <property type="match status" value="1"/>
</dbReference>
<evidence type="ECO:0000256" key="1">
    <source>
        <dbReference type="ARBA" id="ARBA00022801"/>
    </source>
</evidence>
<dbReference type="GO" id="GO:0005975">
    <property type="term" value="P:carbohydrate metabolic process"/>
    <property type="evidence" value="ECO:0007669"/>
    <property type="project" value="InterPro"/>
</dbReference>
<evidence type="ECO:0000313" key="3">
    <source>
        <dbReference type="EMBL" id="KAF7675343.1"/>
    </source>
</evidence>
<dbReference type="InterPro" id="IPR008928">
    <property type="entry name" value="6-hairpin_glycosidase_sf"/>
</dbReference>
<dbReference type="GO" id="GO:0016746">
    <property type="term" value="F:acyltransferase activity"/>
    <property type="evidence" value="ECO:0007669"/>
    <property type="project" value="InterPro"/>
</dbReference>
<reference evidence="3" key="1">
    <citation type="submission" date="2020-01" db="EMBL/GenBank/DDBJ databases">
        <authorList>
            <person name="Feng Z.H.Z."/>
        </authorList>
    </citation>
    <scope>NUCLEOTIDE SEQUENCE</scope>
    <source>
        <strain evidence="3">CBS107.38</strain>
    </source>
</reference>
<evidence type="ECO:0000313" key="4">
    <source>
        <dbReference type="Proteomes" id="UP000596902"/>
    </source>
</evidence>
<sequence>MIPEILIDKVLDKARETASHSWEYGTVFEAILEYRSSQFTVFHDPFPGGEIPVLRVEDVEALQYVKPFIRTNSQRLCEGNGSSSDPTSLCIPALLLSRSATLAVSDNLYLSAVSRQLHDLLSTTPRFSNDAVSHRDAYPSLWADFIYMVPPALAYNGTFTADIDMVKESVRQCELYHEVLGTRKGYWQHIANDAGACNVKSDDGAWCTSNAWAAAGMARVLATLRKSRYVSGTEEEQNALLQMTKGILDGAMEADTDTVGLLRNYLDDETWFAEVAGTALMAATAFRMAVLEPSLFGKRYTDWAITKLEAVSRHIDEETGIVAPVVNSLNEGQRTPLEGVNPEGQAFVVLLSIALNESALGSQSIDTFALQSVSYIDMPSSNIPVIIGVGDIKNRSTAVTDAKEPATLMLEAIQKAISDTSSTSNTDLQSAIDSVDVVKTWTWPYPDLPGLLAEKLGIEQKLKWKRYSEHGGDKPGKLLDEAAKRIAKGECKVAIVTGGEALASLSACAAAKKLPPPGWTAPSEAVDSVFTPTGRDLGNSAVSSLWQTLSSTDSCEDLGAIHRIGAPIHVYPLYENAFRAHRGQTPKANHQESAKLYAEFSEVAKNNEYAWNYGSSNSEEEIGTVGKRNRMICHPYPLLMNAFNTVNLASAIILTSTSFAKELGVSESKWIYPLGGAGTKDADEFWKRPNFYCSPSIARSIDASLKVSGVNKEEMDIVDIYSCFPIVPKIAAQHLGLPVVGGDKPLTILGGLTSFGGAGNNYSMHALTEMTRQLRGGKGRRGLVLCNGGVLSYQYVVILSKEPRKEGAYPTENPLPPQITDVPAPELASNPEGEAVVETYTVEFNRDGSPLRGHIIGRLKNDNRRFLANHGDNTTMLQMSSGAGEVIGKSGWVWQDPEKKGRSLFAFAKPAKL</sequence>
<reference evidence="3" key="2">
    <citation type="submission" date="2020-08" db="EMBL/GenBank/DDBJ databases">
        <title>Draft Genome Sequence of Cumin Blight Pathogen Alternaria burnsii.</title>
        <authorList>
            <person name="Feng Z."/>
        </authorList>
    </citation>
    <scope>NUCLEOTIDE SEQUENCE</scope>
    <source>
        <strain evidence="3">CBS107.38</strain>
    </source>
</reference>
<dbReference type="GO" id="GO:0016787">
    <property type="term" value="F:hydrolase activity"/>
    <property type="evidence" value="ECO:0007669"/>
    <property type="project" value="UniProtKB-KW"/>
</dbReference>
<dbReference type="GeneID" id="62205331"/>
<dbReference type="SUPFAM" id="SSF53901">
    <property type="entry name" value="Thiolase-like"/>
    <property type="match status" value="2"/>
</dbReference>
<dbReference type="PANTHER" id="PTHR41814:SF1">
    <property type="entry name" value="CELLULASE"/>
    <property type="match status" value="1"/>
</dbReference>
<dbReference type="AlphaFoldDB" id="A0A8H7B2V4"/>
<dbReference type="SUPFAM" id="SSF48208">
    <property type="entry name" value="Six-hairpin glycosidases"/>
    <property type="match status" value="1"/>
</dbReference>
<dbReference type="Gene3D" id="3.40.47.10">
    <property type="match status" value="1"/>
</dbReference>
<dbReference type="InterPro" id="IPR012341">
    <property type="entry name" value="6hp_glycosidase-like_sf"/>
</dbReference>
<dbReference type="RefSeq" id="XP_038785625.1">
    <property type="nucleotide sequence ID" value="XM_038932153.1"/>
</dbReference>
<dbReference type="Gene3D" id="1.50.10.10">
    <property type="match status" value="1"/>
</dbReference>
<comment type="caution">
    <text evidence="3">The sequence shown here is derived from an EMBL/GenBank/DDBJ whole genome shotgun (WGS) entry which is preliminary data.</text>
</comment>
<dbReference type="Pfam" id="PF18313">
    <property type="entry name" value="TLP1_add_C"/>
    <property type="match status" value="1"/>
</dbReference>
<feature type="domain" description="Thiolase-like protein type 1 additional C-terminal" evidence="2">
    <location>
        <begin position="814"/>
        <end position="896"/>
    </location>
</feature>
<dbReference type="InterPro" id="IPR040771">
    <property type="entry name" value="TLP1_add_C"/>
</dbReference>
<organism evidence="3 4">
    <name type="scientific">Alternaria burnsii</name>
    <dbReference type="NCBI Taxonomy" id="1187904"/>
    <lineage>
        <taxon>Eukaryota</taxon>
        <taxon>Fungi</taxon>
        <taxon>Dikarya</taxon>
        <taxon>Ascomycota</taxon>
        <taxon>Pezizomycotina</taxon>
        <taxon>Dothideomycetes</taxon>
        <taxon>Pleosporomycetidae</taxon>
        <taxon>Pleosporales</taxon>
        <taxon>Pleosporineae</taxon>
        <taxon>Pleosporaceae</taxon>
        <taxon>Alternaria</taxon>
        <taxon>Alternaria sect. Alternaria</taxon>
    </lineage>
</organism>